<organism evidence="3 4">
    <name type="scientific">Bifidobacterium panos</name>
    <dbReference type="NCBI Taxonomy" id="2675321"/>
    <lineage>
        <taxon>Bacteria</taxon>
        <taxon>Bacillati</taxon>
        <taxon>Actinomycetota</taxon>
        <taxon>Actinomycetes</taxon>
        <taxon>Bifidobacteriales</taxon>
        <taxon>Bifidobacteriaceae</taxon>
        <taxon>Bifidobacterium</taxon>
    </lineage>
</organism>
<keyword evidence="1" id="KW-1133">Transmembrane helix</keyword>
<evidence type="ECO:0000256" key="1">
    <source>
        <dbReference type="SAM" id="Phobius"/>
    </source>
</evidence>
<proteinExistence type="predicted"/>
<sequence length="294" mass="31568">MNMLKAFRRKHSILFCLGVVVVCWVIGLKCAGFIERNTLGRIGLSDRMEDGVSTIFCDGLVLVIAFLILWATDRLAIVGKKGAGFFRGLAVAAVPLSVSCLGIVAFVTMFQVGAAEMEQKLGTHPVFDAASVATLISFLFVGITEEMTLRGIVAETLLEHFGTSRDAIWKAVIISGVMFGVTHTINLFVASPVYVMGQVVSAAGGGILYAAIYFRAGNIWVVALVHALHDIMASSVIWLGGVTTSSALSMVGGPSLFPYAMAVVETLIAVFLLRKKKIGQVAQSWPELEQWHAE</sequence>
<feature type="transmembrane region" description="Helical" evidence="1">
    <location>
        <begin position="195"/>
        <end position="214"/>
    </location>
</feature>
<keyword evidence="4" id="KW-1185">Reference proteome</keyword>
<feature type="transmembrane region" description="Helical" evidence="1">
    <location>
        <begin position="256"/>
        <end position="273"/>
    </location>
</feature>
<reference evidence="3 4" key="1">
    <citation type="submission" date="2020-02" db="EMBL/GenBank/DDBJ databases">
        <title>Characterization of phylogenetic diversity of novel bifidobacterial species isolated in Czech ZOOs.</title>
        <authorList>
            <person name="Lugli G.A."/>
            <person name="Vera N.B."/>
            <person name="Ventura M."/>
        </authorList>
    </citation>
    <scope>NUCLEOTIDE SEQUENCE [LARGE SCALE GENOMIC DNA]</scope>
    <source>
        <strain evidence="3 4">DSM 109963</strain>
    </source>
</reference>
<dbReference type="Proteomes" id="UP000553756">
    <property type="component" value="Unassembled WGS sequence"/>
</dbReference>
<keyword evidence="1" id="KW-0472">Membrane</keyword>
<evidence type="ECO:0000313" key="4">
    <source>
        <dbReference type="Proteomes" id="UP000553756"/>
    </source>
</evidence>
<dbReference type="PANTHER" id="PTHR36435">
    <property type="entry name" value="SLR1288 PROTEIN"/>
    <property type="match status" value="1"/>
</dbReference>
<feature type="transmembrane region" description="Helical" evidence="1">
    <location>
        <begin position="168"/>
        <end position="189"/>
    </location>
</feature>
<name>A0ABX1SUY6_9BIFI</name>
<gene>
    <name evidence="3" type="ORF">G1C94_0256</name>
</gene>
<dbReference type="Pfam" id="PF02517">
    <property type="entry name" value="Rce1-like"/>
    <property type="match status" value="1"/>
</dbReference>
<dbReference type="EMBL" id="JAAIIJ010000003">
    <property type="protein sequence ID" value="NMN01635.1"/>
    <property type="molecule type" value="Genomic_DNA"/>
</dbReference>
<dbReference type="GO" id="GO:0006508">
    <property type="term" value="P:proteolysis"/>
    <property type="evidence" value="ECO:0007669"/>
    <property type="project" value="UniProtKB-KW"/>
</dbReference>
<keyword evidence="1" id="KW-0812">Transmembrane</keyword>
<accession>A0ABX1SUY6</accession>
<feature type="transmembrane region" description="Helical" evidence="1">
    <location>
        <begin position="129"/>
        <end position="147"/>
    </location>
</feature>
<keyword evidence="3" id="KW-0645">Protease</keyword>
<dbReference type="InterPro" id="IPR052710">
    <property type="entry name" value="CAAX_protease"/>
</dbReference>
<feature type="transmembrane region" description="Helical" evidence="1">
    <location>
        <begin position="84"/>
        <end position="109"/>
    </location>
</feature>
<feature type="domain" description="CAAX prenyl protease 2/Lysostaphin resistance protein A-like" evidence="2">
    <location>
        <begin position="132"/>
        <end position="232"/>
    </location>
</feature>
<feature type="transmembrane region" description="Helical" evidence="1">
    <location>
        <begin position="51"/>
        <end position="72"/>
    </location>
</feature>
<dbReference type="InterPro" id="IPR003675">
    <property type="entry name" value="Rce1/LyrA-like_dom"/>
</dbReference>
<keyword evidence="3" id="KW-0378">Hydrolase</keyword>
<evidence type="ECO:0000313" key="3">
    <source>
        <dbReference type="EMBL" id="NMN01635.1"/>
    </source>
</evidence>
<evidence type="ECO:0000259" key="2">
    <source>
        <dbReference type="Pfam" id="PF02517"/>
    </source>
</evidence>
<dbReference type="PANTHER" id="PTHR36435:SF1">
    <property type="entry name" value="CAAX AMINO TERMINAL PROTEASE FAMILY PROTEIN"/>
    <property type="match status" value="1"/>
</dbReference>
<protein>
    <submittedName>
        <fullName evidence="3">CAAX protease</fullName>
    </submittedName>
</protein>
<feature type="transmembrane region" description="Helical" evidence="1">
    <location>
        <begin position="221"/>
        <end position="241"/>
    </location>
</feature>
<comment type="caution">
    <text evidence="3">The sequence shown here is derived from an EMBL/GenBank/DDBJ whole genome shotgun (WGS) entry which is preliminary data.</text>
</comment>
<dbReference type="GO" id="GO:0008233">
    <property type="term" value="F:peptidase activity"/>
    <property type="evidence" value="ECO:0007669"/>
    <property type="project" value="UniProtKB-KW"/>
</dbReference>